<reference evidence="8 10" key="1">
    <citation type="submission" date="2024-05" db="EMBL/GenBank/DDBJ databases">
        <title>Isolation and characterization of Sporomusa carbonis sp. nov., a carboxydotrophic hydrogenogen in the genus of Sporomusa isolated from a charcoal burning pile.</title>
        <authorList>
            <person name="Boeer T."/>
            <person name="Rosenbaum F."/>
            <person name="Eysell L."/>
            <person name="Mueller V."/>
            <person name="Daniel R."/>
            <person name="Poehlein A."/>
        </authorList>
    </citation>
    <scope>NUCLEOTIDE SEQUENCE [LARGE SCALE GENOMIC DNA]</scope>
    <source>
        <strain evidence="8 10">DSM 10669</strain>
    </source>
</reference>
<evidence type="ECO:0000259" key="2">
    <source>
        <dbReference type="PROSITE" id="PS50994"/>
    </source>
</evidence>
<dbReference type="InterPro" id="IPR001584">
    <property type="entry name" value="Integrase_cat-core"/>
</dbReference>
<dbReference type="Gene3D" id="3.30.420.10">
    <property type="entry name" value="Ribonuclease H-like superfamily/Ribonuclease H"/>
    <property type="match status" value="1"/>
</dbReference>
<organism evidence="8 10">
    <name type="scientific">Sporomusa silvacetica DSM 10669</name>
    <dbReference type="NCBI Taxonomy" id="1123289"/>
    <lineage>
        <taxon>Bacteria</taxon>
        <taxon>Bacillati</taxon>
        <taxon>Bacillota</taxon>
        <taxon>Negativicutes</taxon>
        <taxon>Selenomonadales</taxon>
        <taxon>Sporomusaceae</taxon>
        <taxon>Sporomusa</taxon>
    </lineage>
</organism>
<dbReference type="InterPro" id="IPR012337">
    <property type="entry name" value="RNaseH-like_sf"/>
</dbReference>
<dbReference type="PANTHER" id="PTHR46889:SF5">
    <property type="entry name" value="INTEGRASE PROTEIN"/>
    <property type="match status" value="1"/>
</dbReference>
<dbReference type="EMBL" id="CP155573">
    <property type="protein sequence ID" value="XFO66692.1"/>
    <property type="molecule type" value="Genomic_DNA"/>
</dbReference>
<dbReference type="Pfam" id="PF13276">
    <property type="entry name" value="HTH_21"/>
    <property type="match status" value="1"/>
</dbReference>
<dbReference type="EMBL" id="CP155573">
    <property type="protein sequence ID" value="XFO66027.1"/>
    <property type="molecule type" value="Genomic_DNA"/>
</dbReference>
<dbReference type="EMBL" id="CP155573">
    <property type="protein sequence ID" value="XFO68664.1"/>
    <property type="molecule type" value="Genomic_DNA"/>
</dbReference>
<evidence type="ECO:0000313" key="3">
    <source>
        <dbReference type="EMBL" id="XFO66027.1"/>
    </source>
</evidence>
<dbReference type="PROSITE" id="PS50994">
    <property type="entry name" value="INTEGRASE"/>
    <property type="match status" value="1"/>
</dbReference>
<dbReference type="InterPro" id="IPR036397">
    <property type="entry name" value="RNaseH_sf"/>
</dbReference>
<protein>
    <submittedName>
        <fullName evidence="8">IS3 family transposase ISBsp3</fullName>
    </submittedName>
</protein>
<dbReference type="Pfam" id="PF00665">
    <property type="entry name" value="rve"/>
    <property type="match status" value="1"/>
</dbReference>
<evidence type="ECO:0000313" key="9">
    <source>
        <dbReference type="EMBL" id="XFO68821.1"/>
    </source>
</evidence>
<dbReference type="EMBL" id="CP155573">
    <property type="protein sequence ID" value="XFO66397.1"/>
    <property type="molecule type" value="Genomic_DNA"/>
</dbReference>
<dbReference type="InterPro" id="IPR050900">
    <property type="entry name" value="Transposase_IS3/IS150/IS904"/>
</dbReference>
<comment type="function">
    <text evidence="1">Involved in the transposition of the insertion sequence.</text>
</comment>
<evidence type="ECO:0000313" key="4">
    <source>
        <dbReference type="EMBL" id="XFO66395.1"/>
    </source>
</evidence>
<evidence type="ECO:0000313" key="7">
    <source>
        <dbReference type="EMBL" id="XFO67900.1"/>
    </source>
</evidence>
<dbReference type="EMBL" id="CP155573">
    <property type="protein sequence ID" value="XFO67900.1"/>
    <property type="molecule type" value="Genomic_DNA"/>
</dbReference>
<dbReference type="NCBIfam" id="NF033516">
    <property type="entry name" value="transpos_IS3"/>
    <property type="match status" value="1"/>
</dbReference>
<keyword evidence="10" id="KW-1185">Reference proteome</keyword>
<name>A0ABZ3ISG8_9FIRM</name>
<dbReference type="SUPFAM" id="SSF53098">
    <property type="entry name" value="Ribonuclease H-like"/>
    <property type="match status" value="1"/>
</dbReference>
<dbReference type="EMBL" id="CP155573">
    <property type="protein sequence ID" value="XFO66395.1"/>
    <property type="molecule type" value="Genomic_DNA"/>
</dbReference>
<evidence type="ECO:0000313" key="8">
    <source>
        <dbReference type="EMBL" id="XFO68664.1"/>
    </source>
</evidence>
<accession>A0ABZ3ISG8</accession>
<dbReference type="InterPro" id="IPR048020">
    <property type="entry name" value="Transpos_IS3"/>
</dbReference>
<dbReference type="Pfam" id="PF13333">
    <property type="entry name" value="rve_2"/>
    <property type="match status" value="1"/>
</dbReference>
<sequence length="280" mass="33331">MVSYLCEIAQVSRSGFYAWLKAAPGRYQREEHDRNDYKLIEEIFIATKRKGGWRTIKMNLEREYAILMNHKKILRIMRRFQLVTVVRRKNPYRKMAKATQPHKTVCNLLKRKFDHHEPQKVMLTDITYLYYAEGRKAYLSVIKDGSTREILAYHLSTSLEMDLVMKTLDRLQETLGGNIHPDAIIHSDQGFHYTHPEFQCRVKKLLIKQSMSRKGNCLDNASMESFFGHMKDEINIKECQSFTEVQNKIDEYIEYYNCQRYQWGLKKMTPNQYRDHLIVS</sequence>
<gene>
    <name evidence="3" type="ORF">SPSIL_021750</name>
    <name evidence="4" type="ORF">SPSIL_025450</name>
    <name evidence="5" type="ORF">SPSIL_025470</name>
    <name evidence="6" type="ORF">SPSIL_028510</name>
    <name evidence="7" type="ORF">SPSIL_041190</name>
    <name evidence="8" type="ORF">SPSIL_048870</name>
    <name evidence="9" type="ORF">SPSIL_050450</name>
</gene>
<dbReference type="Proteomes" id="UP000216752">
    <property type="component" value="Chromosome"/>
</dbReference>
<dbReference type="EMBL" id="CP155573">
    <property type="protein sequence ID" value="XFO68821.1"/>
    <property type="molecule type" value="Genomic_DNA"/>
</dbReference>
<dbReference type="PANTHER" id="PTHR46889">
    <property type="entry name" value="TRANSPOSASE INSF FOR INSERTION SEQUENCE IS3B-RELATED"/>
    <property type="match status" value="1"/>
</dbReference>
<evidence type="ECO:0000313" key="10">
    <source>
        <dbReference type="Proteomes" id="UP000216752"/>
    </source>
</evidence>
<evidence type="ECO:0000313" key="5">
    <source>
        <dbReference type="EMBL" id="XFO66397.1"/>
    </source>
</evidence>
<feature type="domain" description="Integrase catalytic" evidence="2">
    <location>
        <begin position="114"/>
        <end position="278"/>
    </location>
</feature>
<evidence type="ECO:0000313" key="6">
    <source>
        <dbReference type="EMBL" id="XFO66692.1"/>
    </source>
</evidence>
<dbReference type="InterPro" id="IPR025948">
    <property type="entry name" value="HTH-like_dom"/>
</dbReference>
<evidence type="ECO:0000256" key="1">
    <source>
        <dbReference type="ARBA" id="ARBA00002286"/>
    </source>
</evidence>
<proteinExistence type="predicted"/>